<keyword evidence="2" id="KW-0597">Phosphoprotein</keyword>
<dbReference type="InterPro" id="IPR009081">
    <property type="entry name" value="PP-bd_ACP"/>
</dbReference>
<dbReference type="RefSeq" id="WP_377024123.1">
    <property type="nucleotide sequence ID" value="NZ_JBHLTS010000028.1"/>
</dbReference>
<organism evidence="4 5">
    <name type="scientific">Mucilaginibacter angelicae</name>
    <dbReference type="NCBI Taxonomy" id="869718"/>
    <lineage>
        <taxon>Bacteria</taxon>
        <taxon>Pseudomonadati</taxon>
        <taxon>Bacteroidota</taxon>
        <taxon>Sphingobacteriia</taxon>
        <taxon>Sphingobacteriales</taxon>
        <taxon>Sphingobacteriaceae</taxon>
        <taxon>Mucilaginibacter</taxon>
    </lineage>
</organism>
<dbReference type="PROSITE" id="PS00012">
    <property type="entry name" value="PHOSPHOPANTETHEINE"/>
    <property type="match status" value="1"/>
</dbReference>
<dbReference type="EMBL" id="JBHLTS010000028">
    <property type="protein sequence ID" value="MFC0516337.1"/>
    <property type="molecule type" value="Genomic_DNA"/>
</dbReference>
<reference evidence="4 5" key="1">
    <citation type="submission" date="2024-09" db="EMBL/GenBank/DDBJ databases">
        <authorList>
            <person name="Sun Q."/>
            <person name="Mori K."/>
        </authorList>
    </citation>
    <scope>NUCLEOTIDE SEQUENCE [LARGE SCALE GENOMIC DNA]</scope>
    <source>
        <strain evidence="4 5">NCAIM B.02415</strain>
    </source>
</reference>
<sequence length="85" mass="9531">LIGIWEEVLGRNGIGIHDNFFDLGGHSLKATRLAGHIHKEFGVKISIKDIFQKPVISLMSDIIRASNWIKVSQEDYSKSNNAIEI</sequence>
<evidence type="ECO:0000256" key="2">
    <source>
        <dbReference type="ARBA" id="ARBA00022553"/>
    </source>
</evidence>
<gene>
    <name evidence="4" type="ORF">ACFFGT_19125</name>
</gene>
<keyword evidence="1" id="KW-0596">Phosphopantetheine</keyword>
<dbReference type="SUPFAM" id="SSF47336">
    <property type="entry name" value="ACP-like"/>
    <property type="match status" value="1"/>
</dbReference>
<protein>
    <submittedName>
        <fullName evidence="4">Phosphopantetheine-binding protein</fullName>
    </submittedName>
</protein>
<dbReference type="PANTHER" id="PTHR45527">
    <property type="entry name" value="NONRIBOSOMAL PEPTIDE SYNTHETASE"/>
    <property type="match status" value="1"/>
</dbReference>
<evidence type="ECO:0000256" key="1">
    <source>
        <dbReference type="ARBA" id="ARBA00022450"/>
    </source>
</evidence>
<evidence type="ECO:0000313" key="5">
    <source>
        <dbReference type="Proteomes" id="UP001589828"/>
    </source>
</evidence>
<dbReference type="Pfam" id="PF00550">
    <property type="entry name" value="PP-binding"/>
    <property type="match status" value="1"/>
</dbReference>
<evidence type="ECO:0000313" key="4">
    <source>
        <dbReference type="EMBL" id="MFC0516337.1"/>
    </source>
</evidence>
<accession>A0ABV6LA35</accession>
<keyword evidence="5" id="KW-1185">Reference proteome</keyword>
<dbReference type="InterPro" id="IPR006162">
    <property type="entry name" value="Ppantetheine_attach_site"/>
</dbReference>
<dbReference type="PROSITE" id="PS50075">
    <property type="entry name" value="CARRIER"/>
    <property type="match status" value="1"/>
</dbReference>
<dbReference type="Gene3D" id="1.10.1200.10">
    <property type="entry name" value="ACP-like"/>
    <property type="match status" value="1"/>
</dbReference>
<comment type="caution">
    <text evidence="4">The sequence shown here is derived from an EMBL/GenBank/DDBJ whole genome shotgun (WGS) entry which is preliminary data.</text>
</comment>
<dbReference type="Proteomes" id="UP001589828">
    <property type="component" value="Unassembled WGS sequence"/>
</dbReference>
<proteinExistence type="predicted"/>
<feature type="non-terminal residue" evidence="4">
    <location>
        <position position="1"/>
    </location>
</feature>
<name>A0ABV6LA35_9SPHI</name>
<dbReference type="PANTHER" id="PTHR45527:SF1">
    <property type="entry name" value="FATTY ACID SYNTHASE"/>
    <property type="match status" value="1"/>
</dbReference>
<evidence type="ECO:0000259" key="3">
    <source>
        <dbReference type="PROSITE" id="PS50075"/>
    </source>
</evidence>
<feature type="domain" description="Carrier" evidence="3">
    <location>
        <begin position="1"/>
        <end position="67"/>
    </location>
</feature>
<dbReference type="InterPro" id="IPR036736">
    <property type="entry name" value="ACP-like_sf"/>
</dbReference>